<dbReference type="Gene3D" id="2.130.10.10">
    <property type="entry name" value="YVTN repeat-like/Quinoprotein amine dehydrogenase"/>
    <property type="match status" value="1"/>
</dbReference>
<dbReference type="Proteomes" id="UP000023152">
    <property type="component" value="Unassembled WGS sequence"/>
</dbReference>
<dbReference type="GO" id="GO:0080008">
    <property type="term" value="C:Cul4-RING E3 ubiquitin ligase complex"/>
    <property type="evidence" value="ECO:0007669"/>
    <property type="project" value="TreeGrafter"/>
</dbReference>
<dbReference type="OrthoDB" id="4869960at2759"/>
<feature type="compositionally biased region" description="Basic and acidic residues" evidence="3">
    <location>
        <begin position="12"/>
        <end position="25"/>
    </location>
</feature>
<evidence type="ECO:0000313" key="4">
    <source>
        <dbReference type="EMBL" id="ETN98656.1"/>
    </source>
</evidence>
<dbReference type="PANTHER" id="PTHR15574">
    <property type="entry name" value="WD REPEAT DOMAIN-CONTAINING FAMILY"/>
    <property type="match status" value="1"/>
</dbReference>
<proteinExistence type="predicted"/>
<dbReference type="EMBL" id="ASPP01046135">
    <property type="protein sequence ID" value="ETN98656.1"/>
    <property type="molecule type" value="Genomic_DNA"/>
</dbReference>
<dbReference type="GO" id="GO:0005737">
    <property type="term" value="C:cytoplasm"/>
    <property type="evidence" value="ECO:0007669"/>
    <property type="project" value="TreeGrafter"/>
</dbReference>
<feature type="region of interest" description="Disordered" evidence="3">
    <location>
        <begin position="1"/>
        <end position="25"/>
    </location>
</feature>
<dbReference type="Pfam" id="PF00400">
    <property type="entry name" value="WD40"/>
    <property type="match status" value="1"/>
</dbReference>
<dbReference type="AlphaFoldDB" id="X6LBZ2"/>
<dbReference type="InterPro" id="IPR045151">
    <property type="entry name" value="DCAF8"/>
</dbReference>
<gene>
    <name evidence="4" type="ORF">RFI_38836</name>
</gene>
<keyword evidence="1" id="KW-0853">WD repeat</keyword>
<reference evidence="4 5" key="1">
    <citation type="journal article" date="2013" name="Curr. Biol.">
        <title>The Genome of the Foraminiferan Reticulomyxa filosa.</title>
        <authorList>
            <person name="Glockner G."/>
            <person name="Hulsmann N."/>
            <person name="Schleicher M."/>
            <person name="Noegel A.A."/>
            <person name="Eichinger L."/>
            <person name="Gallinger C."/>
            <person name="Pawlowski J."/>
            <person name="Sierra R."/>
            <person name="Euteneuer U."/>
            <person name="Pillet L."/>
            <person name="Moustafa A."/>
            <person name="Platzer M."/>
            <person name="Groth M."/>
            <person name="Szafranski K."/>
            <person name="Schliwa M."/>
        </authorList>
    </citation>
    <scope>NUCLEOTIDE SEQUENCE [LARGE SCALE GENOMIC DNA]</scope>
</reference>
<dbReference type="GO" id="GO:0045717">
    <property type="term" value="P:negative regulation of fatty acid biosynthetic process"/>
    <property type="evidence" value="ECO:0007669"/>
    <property type="project" value="TreeGrafter"/>
</dbReference>
<dbReference type="PANTHER" id="PTHR15574:SF40">
    <property type="entry name" value="WD AND TETRATRICOPEPTIDE REPEATS PROTEIN 1"/>
    <property type="match status" value="1"/>
</dbReference>
<evidence type="ECO:0000256" key="2">
    <source>
        <dbReference type="ARBA" id="ARBA00022737"/>
    </source>
</evidence>
<dbReference type="SUPFAM" id="SSF50978">
    <property type="entry name" value="WD40 repeat-like"/>
    <property type="match status" value="1"/>
</dbReference>
<organism evidence="4 5">
    <name type="scientific">Reticulomyxa filosa</name>
    <dbReference type="NCBI Taxonomy" id="46433"/>
    <lineage>
        <taxon>Eukaryota</taxon>
        <taxon>Sar</taxon>
        <taxon>Rhizaria</taxon>
        <taxon>Retaria</taxon>
        <taxon>Foraminifera</taxon>
        <taxon>Monothalamids</taxon>
        <taxon>Reticulomyxidae</taxon>
        <taxon>Reticulomyxa</taxon>
    </lineage>
</organism>
<name>X6LBZ2_RETFI</name>
<protein>
    <submittedName>
        <fullName evidence="4">Uncharacterized protein</fullName>
    </submittedName>
</protein>
<dbReference type="InterPro" id="IPR001680">
    <property type="entry name" value="WD40_rpt"/>
</dbReference>
<evidence type="ECO:0000256" key="1">
    <source>
        <dbReference type="ARBA" id="ARBA00022574"/>
    </source>
</evidence>
<sequence length="153" mass="18060">EEEDQEQGDGIEFGKETKTQAREDKKDNFDWDEDILSYYTCSNTNINKSQKKGFMELYQHHRVIIKTRHTENMFGVRFIPGTDDRLLCSGAMDSKICLNSLDYQTTLSTFSCHHNRVKDVQICPMSPKLFYSVSEDGTVRRFDIRMKYKCKWF</sequence>
<evidence type="ECO:0000313" key="5">
    <source>
        <dbReference type="Proteomes" id="UP000023152"/>
    </source>
</evidence>
<keyword evidence="5" id="KW-1185">Reference proteome</keyword>
<evidence type="ECO:0000256" key="3">
    <source>
        <dbReference type="SAM" id="MobiDB-lite"/>
    </source>
</evidence>
<dbReference type="InterPro" id="IPR015943">
    <property type="entry name" value="WD40/YVTN_repeat-like_dom_sf"/>
</dbReference>
<dbReference type="SMART" id="SM00320">
    <property type="entry name" value="WD40"/>
    <property type="match status" value="2"/>
</dbReference>
<feature type="non-terminal residue" evidence="4">
    <location>
        <position position="1"/>
    </location>
</feature>
<feature type="non-terminal residue" evidence="4">
    <location>
        <position position="153"/>
    </location>
</feature>
<comment type="caution">
    <text evidence="4">The sequence shown here is derived from an EMBL/GenBank/DDBJ whole genome shotgun (WGS) entry which is preliminary data.</text>
</comment>
<dbReference type="InterPro" id="IPR036322">
    <property type="entry name" value="WD40_repeat_dom_sf"/>
</dbReference>
<keyword evidence="2" id="KW-0677">Repeat</keyword>
<accession>X6LBZ2</accession>